<dbReference type="Proteomes" id="UP000194219">
    <property type="component" value="Unassembled WGS sequence"/>
</dbReference>
<evidence type="ECO:0000313" key="16">
    <source>
        <dbReference type="Proteomes" id="UP000194219"/>
    </source>
</evidence>
<reference evidence="13 17" key="1">
    <citation type="submission" date="2016-09" db="EMBL/GenBank/DDBJ databases">
        <title>Lactobacillus reuteri KLR3005, genome sequencing and assembly.</title>
        <authorList>
            <person name="Lee J.-Y."/>
            <person name="Kim E.B."/>
            <person name="Choi Y.-J."/>
        </authorList>
    </citation>
    <scope>NUCLEOTIDE SEQUENCE [LARGE SCALE GENOMIC DNA]</scope>
    <source>
        <strain evidence="13 17">KLR3005</strain>
    </source>
</reference>
<evidence type="ECO:0000313" key="11">
    <source>
        <dbReference type="EMBL" id="OPG88848.1"/>
    </source>
</evidence>
<evidence type="ECO:0000256" key="7">
    <source>
        <dbReference type="SAM" id="Phobius"/>
    </source>
</evidence>
<dbReference type="EMBL" id="MIMV01000238">
    <property type="protein sequence ID" value="OTA81861.1"/>
    <property type="molecule type" value="Genomic_DNA"/>
</dbReference>
<dbReference type="GO" id="GO:0005886">
    <property type="term" value="C:plasma membrane"/>
    <property type="evidence" value="ECO:0007669"/>
    <property type="project" value="UniProtKB-SubCell"/>
</dbReference>
<proteinExistence type="inferred from homology"/>
<evidence type="ECO:0000256" key="5">
    <source>
        <dbReference type="ARBA" id="ARBA00022989"/>
    </source>
</evidence>
<dbReference type="Proteomes" id="UP000184174">
    <property type="component" value="Unassembled WGS sequence"/>
</dbReference>
<dbReference type="Gene3D" id="1.20.81.30">
    <property type="entry name" value="Type II secretion system (T2SS), domain F"/>
    <property type="match status" value="1"/>
</dbReference>
<evidence type="ECO:0000313" key="18">
    <source>
        <dbReference type="Proteomes" id="UP000587270"/>
    </source>
</evidence>
<reference evidence="12 16" key="2">
    <citation type="submission" date="2016-09" db="EMBL/GenBank/DDBJ databases">
        <title>Lactobacillus reuteri KLR3006, genome sequencing and assembly.</title>
        <authorList>
            <person name="Lee J.-Y."/>
            <person name="Kim E.B."/>
            <person name="Choi Y.-J."/>
        </authorList>
    </citation>
    <scope>NUCLEOTIDE SEQUENCE [LARGE SCALE GENOMIC DNA]</scope>
    <source>
        <strain evidence="12 16">KLR3006</strain>
    </source>
</reference>
<keyword evidence="6 7" id="KW-0472">Membrane</keyword>
<dbReference type="InterPro" id="IPR018076">
    <property type="entry name" value="T2SS_GspF_dom"/>
</dbReference>
<reference evidence="10 14" key="3">
    <citation type="submission" date="2016-10" db="EMBL/GenBank/DDBJ databases">
        <title>Genome sequence of Lactobacillus reuteri 121, a source of glucan and fructan exopolysaccharides.</title>
        <authorList>
            <person name="Gangoiti J."/>
            <person name="Lammerts Van Bueren A."/>
            <person name="Dijkhuizen L."/>
        </authorList>
    </citation>
    <scope>NUCLEOTIDE SEQUENCE [LARGE SCALE GENOMIC DNA]</scope>
    <source>
        <strain evidence="10 14">121</strain>
    </source>
</reference>
<dbReference type="EMBL" id="JABAFN010000013">
    <property type="protein sequence ID" value="NME22027.1"/>
    <property type="molecule type" value="Genomic_DNA"/>
</dbReference>
<dbReference type="InterPro" id="IPR042094">
    <property type="entry name" value="T2SS_GspF_sf"/>
</dbReference>
<feature type="transmembrane region" description="Helical" evidence="7">
    <location>
        <begin position="131"/>
        <end position="154"/>
    </location>
</feature>
<reference evidence="9 18" key="5">
    <citation type="submission" date="2020-04" db="EMBL/GenBank/DDBJ databases">
        <authorList>
            <person name="Hitch T.C.A."/>
            <person name="Wylensek D."/>
            <person name="Clavel T."/>
        </authorList>
    </citation>
    <scope>NUCLEOTIDE SEQUENCE [LARGE SCALE GENOMIC DNA]</scope>
    <source>
        <strain evidence="9 18">WCA-386-APC-4I</strain>
    </source>
</reference>
<dbReference type="OrthoDB" id="2145980at2"/>
<dbReference type="Proteomes" id="UP000194286">
    <property type="component" value="Unassembled WGS sequence"/>
</dbReference>
<dbReference type="EMBL" id="MKQH01000014">
    <property type="protein sequence ID" value="OJI09946.1"/>
    <property type="molecule type" value="Genomic_DNA"/>
</dbReference>
<evidence type="ECO:0000256" key="2">
    <source>
        <dbReference type="ARBA" id="ARBA00005745"/>
    </source>
</evidence>
<evidence type="ECO:0000256" key="6">
    <source>
        <dbReference type="ARBA" id="ARBA00023136"/>
    </source>
</evidence>
<protein>
    <submittedName>
        <fullName evidence="12">Type II secretion system protein</fullName>
    </submittedName>
</protein>
<dbReference type="PANTHER" id="PTHR30012:SF0">
    <property type="entry name" value="TYPE II SECRETION SYSTEM PROTEIN F-RELATED"/>
    <property type="match status" value="1"/>
</dbReference>
<dbReference type="RefSeq" id="WP_003676017.1">
    <property type="nucleotide sequence ID" value="NZ_CABFNG010000012.1"/>
</dbReference>
<evidence type="ECO:0000256" key="4">
    <source>
        <dbReference type="ARBA" id="ARBA00022692"/>
    </source>
</evidence>
<evidence type="ECO:0000313" key="10">
    <source>
        <dbReference type="EMBL" id="OJI09946.1"/>
    </source>
</evidence>
<organism evidence="12 16">
    <name type="scientific">Limosilactobacillus reuteri</name>
    <name type="common">Lactobacillus reuteri</name>
    <dbReference type="NCBI Taxonomy" id="1598"/>
    <lineage>
        <taxon>Bacteria</taxon>
        <taxon>Bacillati</taxon>
        <taxon>Bacillota</taxon>
        <taxon>Bacilli</taxon>
        <taxon>Lactobacillales</taxon>
        <taxon>Lactobacillaceae</taxon>
        <taxon>Limosilactobacillus</taxon>
    </lineage>
</organism>
<reference evidence="11 15" key="4">
    <citation type="submission" date="2017-03" db="EMBL/GenBank/DDBJ databases">
        <title>Antibiotic resistance of probiotic microorganisms.</title>
        <authorList>
            <person name="Sanudo A.I."/>
            <person name="Olivares M."/>
            <person name="Banuelos O."/>
        </authorList>
    </citation>
    <scope>NUCLEOTIDE SEQUENCE [LARGE SCALE GENOMIC DNA]</scope>
    <source>
        <strain evidence="11 15">CECT8605</strain>
    </source>
</reference>
<dbReference type="PANTHER" id="PTHR30012">
    <property type="entry name" value="GENERAL SECRETION PATHWAY PROTEIN"/>
    <property type="match status" value="1"/>
</dbReference>
<dbReference type="EMBL" id="MIMU01000055">
    <property type="protein sequence ID" value="OTA87143.1"/>
    <property type="molecule type" value="Genomic_DNA"/>
</dbReference>
<gene>
    <name evidence="11" type="ORF">B5D07_03265</name>
    <name evidence="13" type="ORF">BHL82_04595</name>
    <name evidence="12" type="ORF">BHL83_09305</name>
    <name evidence="10" type="ORF">BJI45_04895</name>
    <name evidence="9" type="ORF">HF865_04825</name>
</gene>
<feature type="domain" description="Type II secretion system protein GspF" evidence="8">
    <location>
        <begin position="227"/>
        <end position="347"/>
    </location>
</feature>
<dbReference type="Proteomes" id="UP000587270">
    <property type="component" value="Unassembled WGS sequence"/>
</dbReference>
<evidence type="ECO:0000259" key="8">
    <source>
        <dbReference type="Pfam" id="PF00482"/>
    </source>
</evidence>
<evidence type="ECO:0000313" key="17">
    <source>
        <dbReference type="Proteomes" id="UP000194286"/>
    </source>
</evidence>
<comment type="similarity">
    <text evidence="2">Belongs to the GSP F family.</text>
</comment>
<name>A0A143PZ90_LIMRT</name>
<keyword evidence="3" id="KW-1003">Cell membrane</keyword>
<sequence length="356" mass="40970">MNGQKLFSRLWKMEKLRRILHVNTNKVKFNHQQQADFFLLLADLLSVGFSIREALGFIKAVKPKLAPWIASIDKRMQKGASFAQSLQQEVKDDLFYQLLLAEKHGNLTKTLSEVGKILTAREQQRKKLFSLLQYPLILLGMLGVVICGLILFVFPELKVWQGERQTLPLIHMITLGATYLFTVIFISAVFQGLRWHQMNKEQQLIKICTIPIIGKCYCYYFQYYLTSILGSMLQQGLSLAEICEITQRFDRKSILYIFGNKIMNTIQRDGDISEVVATYSFLPNELIVFMNKGATRENMGRNLIVFANLKFKALTTAIEHLLIFVQPVIFSIIAIIIVILYLSILLPIYHSFQGVY</sequence>
<accession>A0A143PZ90</accession>
<dbReference type="Proteomes" id="UP000189795">
    <property type="component" value="Unassembled WGS sequence"/>
</dbReference>
<comment type="subcellular location">
    <subcellularLocation>
        <location evidence="1">Cell membrane</location>
        <topology evidence="1">Multi-pass membrane protein</topology>
    </subcellularLocation>
</comment>
<dbReference type="Pfam" id="PF00482">
    <property type="entry name" value="T2SSF"/>
    <property type="match status" value="2"/>
</dbReference>
<evidence type="ECO:0000313" key="14">
    <source>
        <dbReference type="Proteomes" id="UP000184174"/>
    </source>
</evidence>
<feature type="transmembrane region" description="Helical" evidence="7">
    <location>
        <begin position="169"/>
        <end position="190"/>
    </location>
</feature>
<keyword evidence="5 7" id="KW-1133">Transmembrane helix</keyword>
<keyword evidence="4 7" id="KW-0812">Transmembrane</keyword>
<dbReference type="AlphaFoldDB" id="A0A143PZ90"/>
<evidence type="ECO:0000256" key="1">
    <source>
        <dbReference type="ARBA" id="ARBA00004651"/>
    </source>
</evidence>
<evidence type="ECO:0000313" key="15">
    <source>
        <dbReference type="Proteomes" id="UP000189795"/>
    </source>
</evidence>
<evidence type="ECO:0000256" key="3">
    <source>
        <dbReference type="ARBA" id="ARBA00022475"/>
    </source>
</evidence>
<evidence type="ECO:0000313" key="9">
    <source>
        <dbReference type="EMBL" id="NME22027.1"/>
    </source>
</evidence>
<dbReference type="EMBL" id="MWVS01000037">
    <property type="protein sequence ID" value="OPG88848.1"/>
    <property type="molecule type" value="Genomic_DNA"/>
</dbReference>
<feature type="transmembrane region" description="Helical" evidence="7">
    <location>
        <begin position="321"/>
        <end position="349"/>
    </location>
</feature>
<comment type="caution">
    <text evidence="12">The sequence shown here is derived from an EMBL/GenBank/DDBJ whole genome shotgun (WGS) entry which is preliminary data.</text>
</comment>
<feature type="domain" description="Type II secretion system protein GspF" evidence="8">
    <location>
        <begin position="37"/>
        <end position="155"/>
    </location>
</feature>
<evidence type="ECO:0000313" key="12">
    <source>
        <dbReference type="EMBL" id="OTA81861.1"/>
    </source>
</evidence>
<evidence type="ECO:0000313" key="13">
    <source>
        <dbReference type="EMBL" id="OTA87143.1"/>
    </source>
</evidence>
<dbReference type="InterPro" id="IPR003004">
    <property type="entry name" value="GspF/PilC"/>
</dbReference>